<dbReference type="EMBL" id="FOGT01000004">
    <property type="protein sequence ID" value="SER84431.1"/>
    <property type="molecule type" value="Genomic_DNA"/>
</dbReference>
<evidence type="ECO:0000313" key="2">
    <source>
        <dbReference type="Proteomes" id="UP000198571"/>
    </source>
</evidence>
<reference evidence="2" key="1">
    <citation type="submission" date="2016-10" db="EMBL/GenBank/DDBJ databases">
        <authorList>
            <person name="Varghese N."/>
            <person name="Submissions S."/>
        </authorList>
    </citation>
    <scope>NUCLEOTIDE SEQUENCE [LARGE SCALE GENOMIC DNA]</scope>
    <source>
        <strain evidence="2">S9</strain>
    </source>
</reference>
<dbReference type="STRING" id="1601833.SAMN05518684_104225"/>
<evidence type="ECO:0000313" key="1">
    <source>
        <dbReference type="EMBL" id="SER84431.1"/>
    </source>
</evidence>
<dbReference type="Proteomes" id="UP000198571">
    <property type="component" value="Unassembled WGS sequence"/>
</dbReference>
<dbReference type="AlphaFoldDB" id="A0A1H9SHK1"/>
<protein>
    <submittedName>
        <fullName evidence="1">Uncharacterized protein</fullName>
    </submittedName>
</protein>
<sequence length="66" mass="7239">MGAGSGLGMETDLGRGLELKLKSGEKCRKLLYGRVAHLYGRVVCLYGRVAHLYGRVVCLYGRVPQL</sequence>
<gene>
    <name evidence="1" type="ORF">SAMN05518684_104225</name>
</gene>
<name>A0A1H9SHK1_9BACI</name>
<keyword evidence="2" id="KW-1185">Reference proteome</keyword>
<accession>A0A1H9SHK1</accession>
<proteinExistence type="predicted"/>
<organism evidence="1 2">
    <name type="scientific">Salipaludibacillus aurantiacus</name>
    <dbReference type="NCBI Taxonomy" id="1601833"/>
    <lineage>
        <taxon>Bacteria</taxon>
        <taxon>Bacillati</taxon>
        <taxon>Bacillota</taxon>
        <taxon>Bacilli</taxon>
        <taxon>Bacillales</taxon>
        <taxon>Bacillaceae</taxon>
    </lineage>
</organism>